<evidence type="ECO:0000313" key="9">
    <source>
        <dbReference type="EMBL" id="WIY25343.1"/>
    </source>
</evidence>
<dbReference type="NCBIfam" id="NF004490">
    <property type="entry name" value="PRK05820.1"/>
    <property type="match status" value="1"/>
</dbReference>
<feature type="domain" description="Pyrimidine nucleoside phosphorylase C-terminal" evidence="8">
    <location>
        <begin position="345"/>
        <end position="419"/>
    </location>
</feature>
<dbReference type="HAMAP" id="MF_01628">
    <property type="entry name" value="Thymid_phosp"/>
    <property type="match status" value="1"/>
</dbReference>
<dbReference type="InterPro" id="IPR000312">
    <property type="entry name" value="Glycosyl_Trfase_fam3"/>
</dbReference>
<accession>A0A9Y2KZE5</accession>
<dbReference type="AlphaFoldDB" id="A0A9Y2KZE5"/>
<dbReference type="Pfam" id="PF02885">
    <property type="entry name" value="Glycos_trans_3N"/>
    <property type="match status" value="1"/>
</dbReference>
<dbReference type="InterPro" id="IPR018090">
    <property type="entry name" value="Pyrmidine_PPas_bac/euk"/>
</dbReference>
<dbReference type="GO" id="GO:0046104">
    <property type="term" value="P:thymidine metabolic process"/>
    <property type="evidence" value="ECO:0007669"/>
    <property type="project" value="UniProtKB-UniRule"/>
</dbReference>
<dbReference type="PIRSF" id="PIRSF000478">
    <property type="entry name" value="TP_PyNP"/>
    <property type="match status" value="1"/>
</dbReference>
<dbReference type="InterPro" id="IPR017872">
    <property type="entry name" value="Pyrmidine_PPase_CS"/>
</dbReference>
<dbReference type="PANTHER" id="PTHR10515:SF0">
    <property type="entry name" value="THYMIDINE PHOSPHORYLASE"/>
    <property type="match status" value="1"/>
</dbReference>
<evidence type="ECO:0000256" key="7">
    <source>
        <dbReference type="HAMAP-Rule" id="MF_01628"/>
    </source>
</evidence>
<comment type="pathway">
    <text evidence="7">Pyrimidine metabolism; dTMP biosynthesis via salvage pathway; dTMP from thymine: step 1/2.</text>
</comment>
<keyword evidence="4 7" id="KW-0328">Glycosyltransferase</keyword>
<dbReference type="SUPFAM" id="SSF47648">
    <property type="entry name" value="Nucleoside phosphorylase/phosphoribosyltransferase N-terminal domain"/>
    <property type="match status" value="1"/>
</dbReference>
<dbReference type="EMBL" id="CP127247">
    <property type="protein sequence ID" value="WIY25343.1"/>
    <property type="molecule type" value="Genomic_DNA"/>
</dbReference>
<dbReference type="PROSITE" id="PS00647">
    <property type="entry name" value="THYMID_PHOSPHORYLASE"/>
    <property type="match status" value="1"/>
</dbReference>
<comment type="subunit">
    <text evidence="2 7">Homodimer.</text>
</comment>
<name>A0A9Y2KZE5_9RHOB</name>
<comment type="catalytic activity">
    <reaction evidence="6 7">
        <text>thymidine + phosphate = 2-deoxy-alpha-D-ribose 1-phosphate + thymine</text>
        <dbReference type="Rhea" id="RHEA:16037"/>
        <dbReference type="ChEBI" id="CHEBI:17748"/>
        <dbReference type="ChEBI" id="CHEBI:17821"/>
        <dbReference type="ChEBI" id="CHEBI:43474"/>
        <dbReference type="ChEBI" id="CHEBI:57259"/>
        <dbReference type="EC" id="2.4.2.4"/>
    </reaction>
</comment>
<gene>
    <name evidence="7" type="primary">deoA</name>
    <name evidence="9" type="ORF">QPJ95_23180</name>
</gene>
<dbReference type="Gene3D" id="3.40.1030.10">
    <property type="entry name" value="Nucleoside phosphorylase/phosphoribosyltransferase catalytic domain"/>
    <property type="match status" value="1"/>
</dbReference>
<dbReference type="InterPro" id="IPR000053">
    <property type="entry name" value="Thymidine/pyrmidine_PPase"/>
</dbReference>
<evidence type="ECO:0000256" key="1">
    <source>
        <dbReference type="ARBA" id="ARBA00006915"/>
    </source>
</evidence>
<dbReference type="EC" id="2.4.2.4" evidence="3 7"/>
<dbReference type="InterPro" id="IPR035902">
    <property type="entry name" value="Nuc_phospho_transferase"/>
</dbReference>
<dbReference type="GO" id="GO:0004645">
    <property type="term" value="F:1,4-alpha-oligoglucan phosphorylase activity"/>
    <property type="evidence" value="ECO:0007669"/>
    <property type="project" value="InterPro"/>
</dbReference>
<dbReference type="FunFam" id="3.40.1030.10:FF:000003">
    <property type="entry name" value="Pyrimidine-nucleoside phosphorylase"/>
    <property type="match status" value="1"/>
</dbReference>
<dbReference type="InterPro" id="IPR013102">
    <property type="entry name" value="PYNP_C"/>
</dbReference>
<dbReference type="RefSeq" id="WP_270919682.1">
    <property type="nucleotide sequence ID" value="NZ_CP127247.1"/>
</dbReference>
<dbReference type="SMART" id="SM00941">
    <property type="entry name" value="PYNP_C"/>
    <property type="match status" value="1"/>
</dbReference>
<dbReference type="GO" id="GO:0009032">
    <property type="term" value="F:thymidine phosphorylase activity"/>
    <property type="evidence" value="ECO:0007669"/>
    <property type="project" value="UniProtKB-UniRule"/>
</dbReference>
<reference evidence="9 10" key="1">
    <citation type="submission" date="2023-06" db="EMBL/GenBank/DDBJ databases">
        <title>Parasedimentitalea psychrophila sp. nov., a psychrophilic bacterium isolated from deep-sea sediment.</title>
        <authorList>
            <person name="Li A."/>
        </authorList>
    </citation>
    <scope>NUCLEOTIDE SEQUENCE [LARGE SCALE GENOMIC DNA]</scope>
    <source>
        <strain evidence="9 10">QS115</strain>
    </source>
</reference>
<dbReference type="NCBIfam" id="TIGR02644">
    <property type="entry name" value="Y_phosphoryl"/>
    <property type="match status" value="1"/>
</dbReference>
<dbReference type="InterPro" id="IPR036566">
    <property type="entry name" value="PYNP-like_C_sf"/>
</dbReference>
<dbReference type="Gene3D" id="1.20.970.10">
    <property type="entry name" value="Transferase, Pyrimidine Nucleoside Phosphorylase, Chain C"/>
    <property type="match status" value="1"/>
</dbReference>
<proteinExistence type="inferred from homology"/>
<dbReference type="InterPro" id="IPR017459">
    <property type="entry name" value="Glycosyl_Trfase_fam3_N_dom"/>
</dbReference>
<evidence type="ECO:0000256" key="3">
    <source>
        <dbReference type="ARBA" id="ARBA00011892"/>
    </source>
</evidence>
<evidence type="ECO:0000259" key="8">
    <source>
        <dbReference type="SMART" id="SM00941"/>
    </source>
</evidence>
<dbReference type="GO" id="GO:0005829">
    <property type="term" value="C:cytosol"/>
    <property type="evidence" value="ECO:0007669"/>
    <property type="project" value="TreeGrafter"/>
</dbReference>
<protein>
    <recommendedName>
        <fullName evidence="3 7">Thymidine phosphorylase</fullName>
        <ecNumber evidence="3 7">2.4.2.4</ecNumber>
    </recommendedName>
    <alternativeName>
        <fullName evidence="7">TdRPase</fullName>
    </alternativeName>
</protein>
<organism evidence="9 10">
    <name type="scientific">Parasedimentitalea psychrophila</name>
    <dbReference type="NCBI Taxonomy" id="2997337"/>
    <lineage>
        <taxon>Bacteria</taxon>
        <taxon>Pseudomonadati</taxon>
        <taxon>Pseudomonadota</taxon>
        <taxon>Alphaproteobacteria</taxon>
        <taxon>Rhodobacterales</taxon>
        <taxon>Paracoccaceae</taxon>
        <taxon>Parasedimentitalea</taxon>
    </lineage>
</organism>
<dbReference type="GO" id="GO:0006206">
    <property type="term" value="P:pyrimidine nucleobase metabolic process"/>
    <property type="evidence" value="ECO:0007669"/>
    <property type="project" value="InterPro"/>
</dbReference>
<dbReference type="InterPro" id="IPR036320">
    <property type="entry name" value="Glycosyl_Trfase_fam3_N_dom_sf"/>
</dbReference>
<dbReference type="Gene3D" id="3.90.1170.30">
    <property type="entry name" value="Pyrimidine nucleoside phosphorylase-like, C-terminal domain"/>
    <property type="match status" value="1"/>
</dbReference>
<dbReference type="Proteomes" id="UP001238334">
    <property type="component" value="Chromosome"/>
</dbReference>
<evidence type="ECO:0000256" key="4">
    <source>
        <dbReference type="ARBA" id="ARBA00022676"/>
    </source>
</evidence>
<dbReference type="KEGG" id="ppso:QPJ95_23180"/>
<keyword evidence="5 7" id="KW-0808">Transferase</keyword>
<keyword evidence="10" id="KW-1185">Reference proteome</keyword>
<dbReference type="SUPFAM" id="SSF52418">
    <property type="entry name" value="Nucleoside phosphorylase/phosphoribosyltransferase catalytic domain"/>
    <property type="match status" value="1"/>
</dbReference>
<dbReference type="SUPFAM" id="SSF54680">
    <property type="entry name" value="Pyrimidine nucleoside phosphorylase C-terminal domain"/>
    <property type="match status" value="1"/>
</dbReference>
<comment type="function">
    <text evidence="7">The enzymes which catalyze the reversible phosphorolysis of pyrimidine nucleosides are involved in the degradation of these compounds and in their utilization as carbon and energy sources, or in the rescue of pyrimidine bases for nucleotide synthesis.</text>
</comment>
<comment type="similarity">
    <text evidence="1 7">Belongs to the thymidine/pyrimidine-nucleoside phosphorylase family.</text>
</comment>
<evidence type="ECO:0000313" key="10">
    <source>
        <dbReference type="Proteomes" id="UP001238334"/>
    </source>
</evidence>
<sequence>MDARAIIATLRRGDTPSEDQLRWFARGLADDTVSDAQAGAFAMAVCLRGLGPEGRRALTLAMRDSGEVLSWDLDGPVLDKHSTGGVGDCVSLLLAPALAECGAYVPMISGRGLGHTGGTLDKMEAIPGVTTQVPQDRLVQIMHEVGCAIVSATAQIAPADRRLYAIRDVTSTVESLDLITASILSKKLAASPDGLVLDVKLGSGAFMKTLDEARALARALSETANAAGCKTSAVITDMNQPLAPALGNALEVAEVMKALTGVTQGPLSEITAVLGGILLADAGLATSEQDGADRINAALSGGQVADRFGRMIAAVGGPLGFVDNWQRFLPEATVIKEIAANRAGYVTAIDGEALGLAVVRLGGGRMVESDLVNPAVGLAGLVRLGERVEKGTPLAVVHAAREEAARIAEATVQAAITIAPHPADLPDLIHERIS</sequence>
<evidence type="ECO:0000256" key="6">
    <source>
        <dbReference type="ARBA" id="ARBA00048550"/>
    </source>
</evidence>
<dbReference type="Pfam" id="PF07831">
    <property type="entry name" value="PYNP_C"/>
    <property type="match status" value="1"/>
</dbReference>
<dbReference type="PANTHER" id="PTHR10515">
    <property type="entry name" value="THYMIDINE PHOSPHORYLASE"/>
    <property type="match status" value="1"/>
</dbReference>
<dbReference type="Pfam" id="PF00591">
    <property type="entry name" value="Glycos_transf_3"/>
    <property type="match status" value="1"/>
</dbReference>
<dbReference type="InterPro" id="IPR013465">
    <property type="entry name" value="Thymidine_Pase"/>
</dbReference>
<evidence type="ECO:0000256" key="2">
    <source>
        <dbReference type="ARBA" id="ARBA00011738"/>
    </source>
</evidence>
<evidence type="ECO:0000256" key="5">
    <source>
        <dbReference type="ARBA" id="ARBA00022679"/>
    </source>
</evidence>